<dbReference type="PANTHER" id="PTHR45890:SF1">
    <property type="entry name" value="AARF DOMAIN CONTAINING KINASE 2"/>
    <property type="match status" value="1"/>
</dbReference>
<proteinExistence type="predicted"/>
<dbReference type="GO" id="GO:0005739">
    <property type="term" value="C:mitochondrion"/>
    <property type="evidence" value="ECO:0007669"/>
    <property type="project" value="TreeGrafter"/>
</dbReference>
<keyword evidence="2" id="KW-0472">Membrane</keyword>
<accession>U6LVA1</accession>
<reference evidence="5" key="1">
    <citation type="submission" date="2013-10" db="EMBL/GenBank/DDBJ databases">
        <title>Genomic analysis of the causative agents of coccidiosis in chickens.</title>
        <authorList>
            <person name="Reid A.J."/>
            <person name="Blake D."/>
            <person name="Billington K."/>
            <person name="Browne H."/>
            <person name="Dunn M."/>
            <person name="Hung S."/>
            <person name="Kawahara F."/>
            <person name="Miranda-Saavedra D."/>
            <person name="Mourier T."/>
            <person name="Nagra H."/>
            <person name="Otto T.D."/>
            <person name="Rawlings N."/>
            <person name="Sanchez A."/>
            <person name="Sanders M."/>
            <person name="Subramaniam C."/>
            <person name="Tay Y."/>
            <person name="Dear P."/>
            <person name="Doerig C."/>
            <person name="Gruber A."/>
            <person name="Parkinson J."/>
            <person name="Shirley M."/>
            <person name="Wan K.L."/>
            <person name="Berriman M."/>
            <person name="Tomley F."/>
            <person name="Pain A."/>
        </authorList>
    </citation>
    <scope>NUCLEOTIDE SEQUENCE [LARGE SCALE GENOMIC DNA]</scope>
    <source>
        <strain evidence="5">Houghton</strain>
    </source>
</reference>
<name>U6LVA1_9EIME</name>
<dbReference type="Proteomes" id="UP000030750">
    <property type="component" value="Unassembled WGS sequence"/>
</dbReference>
<keyword evidence="5" id="KW-0830">Ubiquinone</keyword>
<feature type="transmembrane region" description="Helical" evidence="2">
    <location>
        <begin position="264"/>
        <end position="284"/>
    </location>
</feature>
<evidence type="ECO:0000313" key="6">
    <source>
        <dbReference type="Proteomes" id="UP000030750"/>
    </source>
</evidence>
<keyword evidence="2" id="KW-0812">Transmembrane</keyword>
<evidence type="ECO:0000256" key="1">
    <source>
        <dbReference type="SAM" id="MobiDB-lite"/>
    </source>
</evidence>
<organism evidence="5 6">
    <name type="scientific">Eimeria brunetti</name>
    <dbReference type="NCBI Taxonomy" id="51314"/>
    <lineage>
        <taxon>Eukaryota</taxon>
        <taxon>Sar</taxon>
        <taxon>Alveolata</taxon>
        <taxon>Apicomplexa</taxon>
        <taxon>Conoidasida</taxon>
        <taxon>Coccidia</taxon>
        <taxon>Eucoccidiorida</taxon>
        <taxon>Eimeriorina</taxon>
        <taxon>Eimeriidae</taxon>
        <taxon>Eimeria</taxon>
    </lineage>
</organism>
<dbReference type="EMBL" id="HG715399">
    <property type="protein sequence ID" value="CDJ54277.1"/>
    <property type="molecule type" value="Genomic_DNA"/>
</dbReference>
<feature type="signal peptide" evidence="3">
    <location>
        <begin position="1"/>
        <end position="19"/>
    </location>
</feature>
<gene>
    <name evidence="5" type="ORF">EBH_0042660</name>
</gene>
<evidence type="ECO:0000256" key="3">
    <source>
        <dbReference type="SAM" id="SignalP"/>
    </source>
</evidence>
<keyword evidence="3" id="KW-0732">Signal</keyword>
<dbReference type="AlphaFoldDB" id="U6LVA1"/>
<dbReference type="PANTHER" id="PTHR45890">
    <property type="entry name" value="AARF DOMAIN CONTAINING KINASE 2 (PREDICTED)"/>
    <property type="match status" value="1"/>
</dbReference>
<dbReference type="OrthoDB" id="427480at2759"/>
<feature type="domain" description="ABC1 atypical kinase-like" evidence="4">
    <location>
        <begin position="447"/>
        <end position="518"/>
    </location>
</feature>
<evidence type="ECO:0000259" key="4">
    <source>
        <dbReference type="Pfam" id="PF03109"/>
    </source>
</evidence>
<protein>
    <submittedName>
        <fullName evidence="5">Probable ubiquinone biosynthesis protein ubiB, related</fullName>
    </submittedName>
</protein>
<feature type="chain" id="PRO_5004672944" evidence="3">
    <location>
        <begin position="20"/>
        <end position="827"/>
    </location>
</feature>
<feature type="region of interest" description="Disordered" evidence="1">
    <location>
        <begin position="537"/>
        <end position="556"/>
    </location>
</feature>
<dbReference type="InterPro" id="IPR004147">
    <property type="entry name" value="ABC1_dom"/>
</dbReference>
<evidence type="ECO:0000256" key="2">
    <source>
        <dbReference type="SAM" id="Phobius"/>
    </source>
</evidence>
<dbReference type="Pfam" id="PF03109">
    <property type="entry name" value="ABC1"/>
    <property type="match status" value="1"/>
</dbReference>
<keyword evidence="6" id="KW-1185">Reference proteome</keyword>
<dbReference type="InterPro" id="IPR052402">
    <property type="entry name" value="ADCK_kinase"/>
</dbReference>
<keyword evidence="2" id="KW-1133">Transmembrane helix</keyword>
<reference evidence="5" key="2">
    <citation type="submission" date="2013-10" db="EMBL/GenBank/DDBJ databases">
        <authorList>
            <person name="Aslett M."/>
        </authorList>
    </citation>
    <scope>NUCLEOTIDE SEQUENCE [LARGE SCALE GENOMIC DNA]</scope>
    <source>
        <strain evidence="5">Houghton</strain>
    </source>
</reference>
<evidence type="ECO:0000313" key="5">
    <source>
        <dbReference type="EMBL" id="CDJ54277.1"/>
    </source>
</evidence>
<sequence length="827" mass="90720">MPVLTVAAAIFLACPLKWGGNGDAYNEANSNSDSGAEAVDGPAAYYKKIGYGCEDVNCISQGAYPWWPVLRAAMFIARGLEVLQLYFSRLIEHLGGANGSVSVGSLQAADAAPFPWFVLQHCIQNVCSAINQASEVVSLPKKKVRNSAVSETTHNIHPAQGYHSCGERTVVVEKHADGKCDIFSGRQSMSPPCDYPYRRALEGGVAKTECSSAVQFNPERPKLFDSTAQYNQTDAINRTCGWLTASYRALASLFRTMGSVLLRLLYVVPLGLTAAAAGFWLLGLTHISACLRAMGLGGCWLLQWESTVRRELEEVIFTAVTAAASAAGPTYVKFLQWIATRPDLFHESLCSRCARLQTSVNPFSFPRAALLLREQFGDDVARHLLLDPTPIGCGCIAQVYRAYLLLSNEASEESKRTFLDHAFVLGGSLSKSAAAEYGNGNKLPPVAVAVKIMRPGVREAMEFDLRMMLLVASVLEYLPTFGFVALRKSVEEFGVAMRRQLDFGLEEEHLKRFRSNFGLSTIPIPGDLLPLRNRCRRPSDPKQCGTQEAESKAEHHHTNIVGSLSRKILGMRCQVTFPYPFEALSSSEVIVMTLEPGFTLNQLFRARAELQELEGSSRYQRGCRGNRGLAMTRREQGDSLLAFPSPAAQRMIELIFPVLPTTLPTPLRTRVPQLDGPLELVVLDCGLAGSLDQADRVNFVTLLEAIARKRGREAALAMLERAKRSSCQDKEGFCSEVEHLIVKHHFEEGNSLQMSHVRLTSLMGHMLSVSKKYCVELDPSFVSIVVAMSVLEGVGAQLCPDADVLRTALPYSLMAAKLVNPESSRES</sequence>
<dbReference type="VEuPathDB" id="ToxoDB:EBH_0042660"/>